<dbReference type="InterPro" id="IPR016166">
    <property type="entry name" value="FAD-bd_PCMH"/>
</dbReference>
<evidence type="ECO:0000256" key="1">
    <source>
        <dbReference type="ARBA" id="ARBA00001974"/>
    </source>
</evidence>
<dbReference type="InterPro" id="IPR006311">
    <property type="entry name" value="TAT_signal"/>
</dbReference>
<evidence type="ECO:0000256" key="6">
    <source>
        <dbReference type="SAM" id="SignalP"/>
    </source>
</evidence>
<dbReference type="PANTHER" id="PTHR42973">
    <property type="entry name" value="BINDING OXIDOREDUCTASE, PUTATIVE (AFU_ORTHOLOGUE AFUA_1G17690)-RELATED"/>
    <property type="match status" value="1"/>
</dbReference>
<dbReference type="SUPFAM" id="SSF56176">
    <property type="entry name" value="FAD-binding/transporter-associated domain-like"/>
    <property type="match status" value="1"/>
</dbReference>
<dbReference type="GO" id="GO:0016491">
    <property type="term" value="F:oxidoreductase activity"/>
    <property type="evidence" value="ECO:0007669"/>
    <property type="project" value="UniProtKB-KW"/>
</dbReference>
<dbReference type="PROSITE" id="PS51387">
    <property type="entry name" value="FAD_PCMH"/>
    <property type="match status" value="1"/>
</dbReference>
<dbReference type="InterPro" id="IPR016169">
    <property type="entry name" value="FAD-bd_PCMH_sub2"/>
</dbReference>
<comment type="similarity">
    <text evidence="2">Belongs to the oxygen-dependent FAD-linked oxidoreductase family.</text>
</comment>
<dbReference type="Proteomes" id="UP000245992">
    <property type="component" value="Unassembled WGS sequence"/>
</dbReference>
<dbReference type="PANTHER" id="PTHR42973:SF39">
    <property type="entry name" value="FAD-BINDING PCMH-TYPE DOMAIN-CONTAINING PROTEIN"/>
    <property type="match status" value="1"/>
</dbReference>
<dbReference type="Gene3D" id="3.30.465.10">
    <property type="match status" value="1"/>
</dbReference>
<evidence type="ECO:0000256" key="2">
    <source>
        <dbReference type="ARBA" id="ARBA00005466"/>
    </source>
</evidence>
<organism evidence="8 9">
    <name type="scientific">Streptomyces scopuliridis RB72</name>
    <dbReference type="NCBI Taxonomy" id="1440053"/>
    <lineage>
        <taxon>Bacteria</taxon>
        <taxon>Bacillati</taxon>
        <taxon>Actinomycetota</taxon>
        <taxon>Actinomycetes</taxon>
        <taxon>Kitasatosporales</taxon>
        <taxon>Streptomycetaceae</taxon>
        <taxon>Streptomyces</taxon>
    </lineage>
</organism>
<sequence length="497" mass="53158">MQDFSRRGMLKATAAAGAGAVVLPGIAAAEAPGASAATRGADGATCEPAQLTGRIVRPNDPNYASASLGWDELFVHYPLVIVYAQNTQDVVNALTWARQHDVALRVRSGGHSLEGWSNVDNGIVIDVSELKSAHIDTAARTATVGAGLNQLEAVTTLAKKNFAVTTGTEGSVGLAGATLGGGFGFLTRYLGMACDSLIGAEIVVAEGADCAKVIRADLKNHSDLLWALRGAGNGNFGIATSLTYKVAPLKSVTYVQATWDGLGDLHGVFDTWQRTAPVADDRLGTQLEVHRNQILLFAVLAEGTPAEAKKLLAPILSVGRPNVSVQVGNWGDVYAGFQIPTENEPANWKFFSQFTDKPFPRKAISVIASFMRDAPTDDTNFFTQAFGGAVRKSPRGGTAFPHRDALFYSEPGVGWGTRGEPGSGDELTTQAQTWIAEFSQALRPYVNGAYVNVPNIGMQDWETAYWESNFDRLRKVKAQYDPRNVFQYEQSIPPASC</sequence>
<keyword evidence="5" id="KW-0560">Oxidoreductase</keyword>
<comment type="cofactor">
    <cofactor evidence="1">
        <name>FAD</name>
        <dbReference type="ChEBI" id="CHEBI:57692"/>
    </cofactor>
</comment>
<keyword evidence="9" id="KW-1185">Reference proteome</keyword>
<evidence type="ECO:0000256" key="3">
    <source>
        <dbReference type="ARBA" id="ARBA00022630"/>
    </source>
</evidence>
<dbReference type="InterPro" id="IPR036318">
    <property type="entry name" value="FAD-bd_PCMH-like_sf"/>
</dbReference>
<dbReference type="InterPro" id="IPR006094">
    <property type="entry name" value="Oxid_FAD_bind_N"/>
</dbReference>
<dbReference type="Gene3D" id="3.30.43.10">
    <property type="entry name" value="Uridine Diphospho-n-acetylenolpyruvylglucosamine Reductase, domain 2"/>
    <property type="match status" value="1"/>
</dbReference>
<name>A0A2T7TFS9_9ACTN</name>
<dbReference type="InterPro" id="IPR012951">
    <property type="entry name" value="BBE"/>
</dbReference>
<proteinExistence type="inferred from homology"/>
<dbReference type="OrthoDB" id="545125at2"/>
<comment type="caution">
    <text evidence="8">The sequence shown here is derived from an EMBL/GenBank/DDBJ whole genome shotgun (WGS) entry which is preliminary data.</text>
</comment>
<protein>
    <submittedName>
        <fullName evidence="8">FAD-binding protein</fullName>
    </submittedName>
</protein>
<dbReference type="EMBL" id="AZSP01000008">
    <property type="protein sequence ID" value="PVE14014.1"/>
    <property type="molecule type" value="Genomic_DNA"/>
</dbReference>
<dbReference type="InterPro" id="IPR016167">
    <property type="entry name" value="FAD-bd_PCMH_sub1"/>
</dbReference>
<dbReference type="Gene3D" id="3.40.462.20">
    <property type="match status" value="1"/>
</dbReference>
<evidence type="ECO:0000259" key="7">
    <source>
        <dbReference type="PROSITE" id="PS51387"/>
    </source>
</evidence>
<reference evidence="8 9" key="1">
    <citation type="submission" date="2013-12" db="EMBL/GenBank/DDBJ databases">
        <title>Annotated genome of Streptomyces scopuliridis.</title>
        <authorList>
            <person name="Olson J.B."/>
        </authorList>
    </citation>
    <scope>NUCLEOTIDE SEQUENCE [LARGE SCALE GENOMIC DNA]</scope>
    <source>
        <strain evidence="8 9">RB72</strain>
    </source>
</reference>
<evidence type="ECO:0000256" key="4">
    <source>
        <dbReference type="ARBA" id="ARBA00022827"/>
    </source>
</evidence>
<keyword evidence="3" id="KW-0285">Flavoprotein</keyword>
<keyword evidence="4" id="KW-0274">FAD</keyword>
<evidence type="ECO:0000313" key="9">
    <source>
        <dbReference type="Proteomes" id="UP000245992"/>
    </source>
</evidence>
<dbReference type="PROSITE" id="PS00862">
    <property type="entry name" value="OX2_COVAL_FAD"/>
    <property type="match status" value="1"/>
</dbReference>
<dbReference type="Pfam" id="PF01565">
    <property type="entry name" value="FAD_binding_4"/>
    <property type="match status" value="1"/>
</dbReference>
<feature type="domain" description="FAD-binding PCMH-type" evidence="7">
    <location>
        <begin position="74"/>
        <end position="249"/>
    </location>
</feature>
<dbReference type="InterPro" id="IPR050416">
    <property type="entry name" value="FAD-linked_Oxidoreductase"/>
</dbReference>
<dbReference type="InterPro" id="IPR006093">
    <property type="entry name" value="Oxy_OxRdtase_FAD_BS"/>
</dbReference>
<dbReference type="Pfam" id="PF08031">
    <property type="entry name" value="BBE"/>
    <property type="match status" value="1"/>
</dbReference>
<feature type="chain" id="PRO_5039011836" evidence="6">
    <location>
        <begin position="28"/>
        <end position="497"/>
    </location>
</feature>
<feature type="signal peptide" evidence="6">
    <location>
        <begin position="1"/>
        <end position="27"/>
    </location>
</feature>
<evidence type="ECO:0000313" key="8">
    <source>
        <dbReference type="EMBL" id="PVE14014.1"/>
    </source>
</evidence>
<accession>A0A2T7TFS9</accession>
<keyword evidence="6" id="KW-0732">Signal</keyword>
<gene>
    <name evidence="8" type="ORF">Y717_30655</name>
</gene>
<dbReference type="PROSITE" id="PS51318">
    <property type="entry name" value="TAT"/>
    <property type="match status" value="1"/>
</dbReference>
<dbReference type="GO" id="GO:0071949">
    <property type="term" value="F:FAD binding"/>
    <property type="evidence" value="ECO:0007669"/>
    <property type="project" value="InterPro"/>
</dbReference>
<dbReference type="STRING" id="1440053.GCA_000718095_00737"/>
<dbReference type="AlphaFoldDB" id="A0A2T7TFS9"/>
<evidence type="ECO:0000256" key="5">
    <source>
        <dbReference type="ARBA" id="ARBA00023002"/>
    </source>
</evidence>